<feature type="region of interest" description="Disordered" evidence="1">
    <location>
        <begin position="1"/>
        <end position="47"/>
    </location>
</feature>
<dbReference type="EMBL" id="JARKIE010000236">
    <property type="protein sequence ID" value="KAJ7662948.1"/>
    <property type="molecule type" value="Genomic_DNA"/>
</dbReference>
<dbReference type="Proteomes" id="UP001221757">
    <property type="component" value="Unassembled WGS sequence"/>
</dbReference>
<dbReference type="AlphaFoldDB" id="A0AAD7CTP0"/>
<protein>
    <submittedName>
        <fullName evidence="2">Uncharacterized protein</fullName>
    </submittedName>
</protein>
<keyword evidence="3" id="KW-1185">Reference proteome</keyword>
<gene>
    <name evidence="2" type="ORF">B0H17DRAFT_1144160</name>
</gene>
<reference evidence="2" key="1">
    <citation type="submission" date="2023-03" db="EMBL/GenBank/DDBJ databases">
        <title>Massive genome expansion in bonnet fungi (Mycena s.s.) driven by repeated elements and novel gene families across ecological guilds.</title>
        <authorList>
            <consortium name="Lawrence Berkeley National Laboratory"/>
            <person name="Harder C.B."/>
            <person name="Miyauchi S."/>
            <person name="Viragh M."/>
            <person name="Kuo A."/>
            <person name="Thoen E."/>
            <person name="Andreopoulos B."/>
            <person name="Lu D."/>
            <person name="Skrede I."/>
            <person name="Drula E."/>
            <person name="Henrissat B."/>
            <person name="Morin E."/>
            <person name="Kohler A."/>
            <person name="Barry K."/>
            <person name="LaButti K."/>
            <person name="Morin E."/>
            <person name="Salamov A."/>
            <person name="Lipzen A."/>
            <person name="Mereny Z."/>
            <person name="Hegedus B."/>
            <person name="Baldrian P."/>
            <person name="Stursova M."/>
            <person name="Weitz H."/>
            <person name="Taylor A."/>
            <person name="Grigoriev I.V."/>
            <person name="Nagy L.G."/>
            <person name="Martin F."/>
            <person name="Kauserud H."/>
        </authorList>
    </citation>
    <scope>NUCLEOTIDE SEQUENCE</scope>
    <source>
        <strain evidence="2">CBHHK067</strain>
    </source>
</reference>
<feature type="compositionally biased region" description="Low complexity" evidence="1">
    <location>
        <begin position="197"/>
        <end position="221"/>
    </location>
</feature>
<comment type="caution">
    <text evidence="2">The sequence shown here is derived from an EMBL/GenBank/DDBJ whole genome shotgun (WGS) entry which is preliminary data.</text>
</comment>
<evidence type="ECO:0000313" key="3">
    <source>
        <dbReference type="Proteomes" id="UP001221757"/>
    </source>
</evidence>
<accession>A0AAD7CTP0</accession>
<proteinExistence type="predicted"/>
<organism evidence="2 3">
    <name type="scientific">Mycena rosella</name>
    <name type="common">Pink bonnet</name>
    <name type="synonym">Agaricus rosellus</name>
    <dbReference type="NCBI Taxonomy" id="1033263"/>
    <lineage>
        <taxon>Eukaryota</taxon>
        <taxon>Fungi</taxon>
        <taxon>Dikarya</taxon>
        <taxon>Basidiomycota</taxon>
        <taxon>Agaricomycotina</taxon>
        <taxon>Agaricomycetes</taxon>
        <taxon>Agaricomycetidae</taxon>
        <taxon>Agaricales</taxon>
        <taxon>Marasmiineae</taxon>
        <taxon>Mycenaceae</taxon>
        <taxon>Mycena</taxon>
    </lineage>
</organism>
<feature type="region of interest" description="Disordered" evidence="1">
    <location>
        <begin position="195"/>
        <end position="222"/>
    </location>
</feature>
<evidence type="ECO:0000256" key="1">
    <source>
        <dbReference type="SAM" id="MobiDB-lite"/>
    </source>
</evidence>
<name>A0AAD7CTP0_MYCRO</name>
<sequence length="313" mass="33554">MAHQPISSRTHLKLRTSGPTPPRRREGWDYGNDGSIDGGQSAGARSQFPAANSLGPILWGQSLGQSLGQFPVAKYPSSYHGSAAFCGISHHGSADRSNSTQQRRLTLAIAIASLLCSTARLEPRASTTGPRSCAATLATRRLGENWRWIIQPLLSVVMEPCPIDSIPLQQYLECTWESAAARRCTATPGRRFARAKSSVSVGPSARAPAARRYSRTSPRSSNTLLNGPMPVSALVVRCSRSALRPSGRVGSVAVVTSRSPRLPVPSLHISAHLFTCEEFLAASFVRLFVCGGSSATVCLRQFGRDAFSPEKVL</sequence>
<evidence type="ECO:0000313" key="2">
    <source>
        <dbReference type="EMBL" id="KAJ7662948.1"/>
    </source>
</evidence>